<proteinExistence type="predicted"/>
<name>A0AAW8EPE9_VARPD</name>
<accession>A0AAW8EPE9</accession>
<evidence type="ECO:0000313" key="1">
    <source>
        <dbReference type="EMBL" id="MDP9974552.1"/>
    </source>
</evidence>
<evidence type="ECO:0000313" key="2">
    <source>
        <dbReference type="Proteomes" id="UP001224845"/>
    </source>
</evidence>
<dbReference type="EMBL" id="JAUSRV010000018">
    <property type="protein sequence ID" value="MDP9974552.1"/>
    <property type="molecule type" value="Genomic_DNA"/>
</dbReference>
<dbReference type="Proteomes" id="UP001224845">
    <property type="component" value="Unassembled WGS sequence"/>
</dbReference>
<comment type="caution">
    <text evidence="1">The sequence shown here is derived from an EMBL/GenBank/DDBJ whole genome shotgun (WGS) entry which is preliminary data.</text>
</comment>
<organism evidence="1 2">
    <name type="scientific">Variovorax paradoxus</name>
    <dbReference type="NCBI Taxonomy" id="34073"/>
    <lineage>
        <taxon>Bacteria</taxon>
        <taxon>Pseudomonadati</taxon>
        <taxon>Pseudomonadota</taxon>
        <taxon>Betaproteobacteria</taxon>
        <taxon>Burkholderiales</taxon>
        <taxon>Comamonadaceae</taxon>
        <taxon>Variovorax</taxon>
    </lineage>
</organism>
<gene>
    <name evidence="1" type="ORF">J2W39_005821</name>
</gene>
<protein>
    <submittedName>
        <fullName evidence="1">Uncharacterized protein</fullName>
    </submittedName>
</protein>
<dbReference type="RefSeq" id="WP_307596565.1">
    <property type="nucleotide sequence ID" value="NZ_JAUSRV010000018.1"/>
</dbReference>
<reference evidence="1" key="1">
    <citation type="submission" date="2023-07" db="EMBL/GenBank/DDBJ databases">
        <title>Sorghum-associated microbial communities from plants grown in Nebraska, USA.</title>
        <authorList>
            <person name="Schachtman D."/>
        </authorList>
    </citation>
    <scope>NUCLEOTIDE SEQUENCE</scope>
    <source>
        <strain evidence="1">DS3315</strain>
    </source>
</reference>
<dbReference type="AlphaFoldDB" id="A0AAW8EPE9"/>
<sequence>MKVSHVFEHRERLGDLLADAKLTTFSLLGALQPEPNYPTSPAPIRLFSDRFDLLFPNDLAESVLECCVRFGCANELDFEGYDSAQAELNSMRADAASAVIRSPWEVWRERGPHAERWMTLQRATLNKAAALDLLQIASTTHHFEANEAEDIRRYWRWIAPSGGFQLAIVRQWESPYTSVVRSSGRRPLLDAA</sequence>